<dbReference type="RefSeq" id="WP_346759414.1">
    <property type="nucleotide sequence ID" value="NZ_JAUJEB010000004.1"/>
</dbReference>
<gene>
    <name evidence="3" type="ORF">QQ020_18520</name>
</gene>
<evidence type="ECO:0000313" key="3">
    <source>
        <dbReference type="EMBL" id="MDN5214077.1"/>
    </source>
</evidence>
<proteinExistence type="predicted"/>
<comment type="caution">
    <text evidence="3">The sequence shown here is derived from an EMBL/GenBank/DDBJ whole genome shotgun (WGS) entry which is preliminary data.</text>
</comment>
<name>A0ABT8L8J0_9BACT</name>
<feature type="transmembrane region" description="Helical" evidence="2">
    <location>
        <begin position="46"/>
        <end position="64"/>
    </location>
</feature>
<reference evidence="3" key="1">
    <citation type="submission" date="2023-06" db="EMBL/GenBank/DDBJ databases">
        <title>Genomic of Agaribacillus aureum.</title>
        <authorList>
            <person name="Wang G."/>
        </authorList>
    </citation>
    <scope>NUCLEOTIDE SEQUENCE</scope>
    <source>
        <strain evidence="3">BMA12</strain>
    </source>
</reference>
<keyword evidence="4" id="KW-1185">Reference proteome</keyword>
<keyword evidence="1" id="KW-0175">Coiled coil</keyword>
<keyword evidence="2" id="KW-0812">Transmembrane</keyword>
<dbReference type="Proteomes" id="UP001172083">
    <property type="component" value="Unassembled WGS sequence"/>
</dbReference>
<accession>A0ABT8L8J0</accession>
<feature type="coiled-coil region" evidence="1">
    <location>
        <begin position="149"/>
        <end position="176"/>
    </location>
</feature>
<dbReference type="EMBL" id="JAUJEB010000004">
    <property type="protein sequence ID" value="MDN5214077.1"/>
    <property type="molecule type" value="Genomic_DNA"/>
</dbReference>
<protein>
    <recommendedName>
        <fullName evidence="5">Anti-sigma factor</fullName>
    </recommendedName>
</protein>
<evidence type="ECO:0000256" key="2">
    <source>
        <dbReference type="SAM" id="Phobius"/>
    </source>
</evidence>
<organism evidence="3 4">
    <name type="scientific">Agaribacillus aureus</name>
    <dbReference type="NCBI Taxonomy" id="3051825"/>
    <lineage>
        <taxon>Bacteria</taxon>
        <taxon>Pseudomonadati</taxon>
        <taxon>Bacteroidota</taxon>
        <taxon>Cytophagia</taxon>
        <taxon>Cytophagales</taxon>
        <taxon>Splendidivirgaceae</taxon>
        <taxon>Agaribacillus</taxon>
    </lineage>
</organism>
<evidence type="ECO:0000313" key="4">
    <source>
        <dbReference type="Proteomes" id="UP001172083"/>
    </source>
</evidence>
<sequence length="180" mass="21050">MQDKLEKFIKENRQLLDDKTPDGGLWSKIEQEIDRDRKKKRVDFTFLWKAAAIFFLGVSGYLFYQLNNSEANRSSDLSTAGIMKEFEAAEAFYIAEISEKRANIEAINDVNQHLAQSFQEDIHKLDSMYGELKKELFQDNNEQVFNALIQNLQIRIEILNQQLNILEQVKKSKKDEKVNI</sequence>
<evidence type="ECO:0000256" key="1">
    <source>
        <dbReference type="SAM" id="Coils"/>
    </source>
</evidence>
<keyword evidence="2" id="KW-0472">Membrane</keyword>
<evidence type="ECO:0008006" key="5">
    <source>
        <dbReference type="Google" id="ProtNLM"/>
    </source>
</evidence>
<keyword evidence="2" id="KW-1133">Transmembrane helix</keyword>